<dbReference type="InterPro" id="IPR007527">
    <property type="entry name" value="Znf_SWIM"/>
</dbReference>
<protein>
    <recommendedName>
        <fullName evidence="2">Protein FAR1-RELATED SEQUENCE</fullName>
    </recommendedName>
</protein>
<dbReference type="PROSITE" id="PS50966">
    <property type="entry name" value="ZF_SWIM"/>
    <property type="match status" value="1"/>
</dbReference>
<reference evidence="4 5" key="1">
    <citation type="journal article" date="2023" name="G3 (Bethesda)">
        <title>A chromosome-length genome assembly and annotation of blackberry (Rubus argutus, cv. 'Hillquist').</title>
        <authorList>
            <person name="Bruna T."/>
            <person name="Aryal R."/>
            <person name="Dudchenko O."/>
            <person name="Sargent D.J."/>
            <person name="Mead D."/>
            <person name="Buti M."/>
            <person name="Cavallini A."/>
            <person name="Hytonen T."/>
            <person name="Andres J."/>
            <person name="Pham M."/>
            <person name="Weisz D."/>
            <person name="Mascagni F."/>
            <person name="Usai G."/>
            <person name="Natali L."/>
            <person name="Bassil N."/>
            <person name="Fernandez G.E."/>
            <person name="Lomsadze A."/>
            <person name="Armour M."/>
            <person name="Olukolu B."/>
            <person name="Poorten T."/>
            <person name="Britton C."/>
            <person name="Davik J."/>
            <person name="Ashrafi H."/>
            <person name="Aiden E.L."/>
            <person name="Borodovsky M."/>
            <person name="Worthington M."/>
        </authorList>
    </citation>
    <scope>NUCLEOTIDE SEQUENCE [LARGE SCALE GENOMIC DNA]</scope>
    <source>
        <strain evidence="4">PI 553951</strain>
    </source>
</reference>
<dbReference type="GO" id="GO:0005634">
    <property type="term" value="C:nucleus"/>
    <property type="evidence" value="ECO:0007669"/>
    <property type="project" value="UniProtKB-SubCell"/>
</dbReference>
<dbReference type="EMBL" id="JBEDUW010000184">
    <property type="protein sequence ID" value="KAK9904612.1"/>
    <property type="molecule type" value="Genomic_DNA"/>
</dbReference>
<dbReference type="PANTHER" id="PTHR31669">
    <property type="entry name" value="PROTEIN FAR1-RELATED SEQUENCE 10-RELATED"/>
    <property type="match status" value="1"/>
</dbReference>
<comment type="caution">
    <text evidence="4">The sequence shown here is derived from an EMBL/GenBank/DDBJ whole genome shotgun (WGS) entry which is preliminary data.</text>
</comment>
<dbReference type="Pfam" id="PF04434">
    <property type="entry name" value="SWIM"/>
    <property type="match status" value="1"/>
</dbReference>
<evidence type="ECO:0000256" key="1">
    <source>
        <dbReference type="PROSITE-ProRule" id="PRU00325"/>
    </source>
</evidence>
<keyword evidence="2" id="KW-0479">Metal-binding</keyword>
<dbReference type="GO" id="GO:0006355">
    <property type="term" value="P:regulation of DNA-templated transcription"/>
    <property type="evidence" value="ECO:0007669"/>
    <property type="project" value="UniProtKB-UniRule"/>
</dbReference>
<evidence type="ECO:0000256" key="2">
    <source>
        <dbReference type="RuleBase" id="RU367018"/>
    </source>
</evidence>
<keyword evidence="2" id="KW-0862">Zinc</keyword>
<dbReference type="Pfam" id="PF10551">
    <property type="entry name" value="MULE"/>
    <property type="match status" value="1"/>
</dbReference>
<comment type="function">
    <text evidence="2">Putative transcription activator involved in regulating light control of development.</text>
</comment>
<name>A0AAW1VMH0_RUBAR</name>
<comment type="similarity">
    <text evidence="2">Belongs to the FHY3/FAR1 family.</text>
</comment>
<dbReference type="InterPro" id="IPR031052">
    <property type="entry name" value="FHY3/FAR1"/>
</dbReference>
<keyword evidence="2" id="KW-0539">Nucleus</keyword>
<comment type="subcellular location">
    <subcellularLocation>
        <location evidence="2">Nucleus</location>
    </subcellularLocation>
</comment>
<organism evidence="4 5">
    <name type="scientific">Rubus argutus</name>
    <name type="common">Southern blackberry</name>
    <dbReference type="NCBI Taxonomy" id="59490"/>
    <lineage>
        <taxon>Eukaryota</taxon>
        <taxon>Viridiplantae</taxon>
        <taxon>Streptophyta</taxon>
        <taxon>Embryophyta</taxon>
        <taxon>Tracheophyta</taxon>
        <taxon>Spermatophyta</taxon>
        <taxon>Magnoliopsida</taxon>
        <taxon>eudicotyledons</taxon>
        <taxon>Gunneridae</taxon>
        <taxon>Pentapetalae</taxon>
        <taxon>rosids</taxon>
        <taxon>fabids</taxon>
        <taxon>Rosales</taxon>
        <taxon>Rosaceae</taxon>
        <taxon>Rosoideae</taxon>
        <taxon>Rosoideae incertae sedis</taxon>
        <taxon>Rubus</taxon>
    </lineage>
</organism>
<dbReference type="GO" id="GO:0008270">
    <property type="term" value="F:zinc ion binding"/>
    <property type="evidence" value="ECO:0007669"/>
    <property type="project" value="UniProtKB-UniRule"/>
</dbReference>
<accession>A0AAW1VMH0</accession>
<sequence length="374" mass="42377">MIFAPITGVNHHGQTIVYGCGLLSDETTESFIWLLEQWLKAMPSGPPKVIITDQDAAIAKAITQVLPLTLHRYCIWHIMFKFSDKLGPVIARDYYGLFRASVYNSETIEEFEATWNDVVQQGKLESHDEDILSYGKANAGDIYKEIFLRFQDEVVKSTAYLKCDIIREDDNQCVYTILRAVIEEQSWKVRQIIYDKNSSFAKCNCGGFEVEGIVCRHIIFFYRSINIVNLPTEYILERWTKSAKVGRVWDDDGVEVKDMGDKSLIMRHIQLSQLSQTVIDEASLSPETTDYLKEGLEKLRIGIKELCLSLGVEEVSSTKRKPQQLIVKEPAQVKAKGSGKRLKSSKEEAFGKHKCGMCGKTGHNRTTCQQLGDG</sequence>
<evidence type="ECO:0000259" key="3">
    <source>
        <dbReference type="PROSITE" id="PS50966"/>
    </source>
</evidence>
<dbReference type="AlphaFoldDB" id="A0AAW1VMH0"/>
<evidence type="ECO:0000313" key="4">
    <source>
        <dbReference type="EMBL" id="KAK9904612.1"/>
    </source>
</evidence>
<dbReference type="Proteomes" id="UP001457282">
    <property type="component" value="Unassembled WGS sequence"/>
</dbReference>
<proteinExistence type="inferred from homology"/>
<feature type="domain" description="SWIM-type" evidence="3">
    <location>
        <begin position="190"/>
        <end position="226"/>
    </location>
</feature>
<keyword evidence="5" id="KW-1185">Reference proteome</keyword>
<dbReference type="InterPro" id="IPR018289">
    <property type="entry name" value="MULE_transposase_dom"/>
</dbReference>
<evidence type="ECO:0000313" key="5">
    <source>
        <dbReference type="Proteomes" id="UP001457282"/>
    </source>
</evidence>
<dbReference type="PANTHER" id="PTHR31669:SF302">
    <property type="entry name" value="PROTEIN FAR1-RELATED SEQUENCE"/>
    <property type="match status" value="1"/>
</dbReference>
<keyword evidence="1 2" id="KW-0863">Zinc-finger</keyword>
<gene>
    <name evidence="4" type="ORF">M0R45_000573</name>
</gene>